<dbReference type="PROSITE" id="PS50885">
    <property type="entry name" value="HAMP"/>
    <property type="match status" value="1"/>
</dbReference>
<dbReference type="PROSITE" id="PS50887">
    <property type="entry name" value="GGDEF"/>
    <property type="match status" value="1"/>
</dbReference>
<dbReference type="InterPro" id="IPR043128">
    <property type="entry name" value="Rev_trsase/Diguanyl_cyclase"/>
</dbReference>
<comment type="caution">
    <text evidence="6">The sequence shown here is derived from an EMBL/GenBank/DDBJ whole genome shotgun (WGS) entry which is preliminary data.</text>
</comment>
<dbReference type="InterPro" id="IPR003660">
    <property type="entry name" value="HAMP_dom"/>
</dbReference>
<feature type="transmembrane region" description="Helical" evidence="3">
    <location>
        <begin position="31"/>
        <end position="53"/>
    </location>
</feature>
<dbReference type="GO" id="GO:0052621">
    <property type="term" value="F:diguanylate cyclase activity"/>
    <property type="evidence" value="ECO:0007669"/>
    <property type="project" value="UniProtKB-EC"/>
</dbReference>
<keyword evidence="3" id="KW-1133">Transmembrane helix</keyword>
<dbReference type="PANTHER" id="PTHR45138:SF9">
    <property type="entry name" value="DIGUANYLATE CYCLASE DGCM-RELATED"/>
    <property type="match status" value="1"/>
</dbReference>
<dbReference type="InterPro" id="IPR000160">
    <property type="entry name" value="GGDEF_dom"/>
</dbReference>
<dbReference type="GO" id="GO:0007165">
    <property type="term" value="P:signal transduction"/>
    <property type="evidence" value="ECO:0007669"/>
    <property type="project" value="InterPro"/>
</dbReference>
<evidence type="ECO:0000259" key="5">
    <source>
        <dbReference type="PROSITE" id="PS50887"/>
    </source>
</evidence>
<reference evidence="6 7" key="1">
    <citation type="journal article" date="2013" name="Genome Announc.">
        <title>Draft Genome Sequence of Strain JLT2015T, Belonging to the Family Sphingomonadaceae of the Alphaproteobacteria.</title>
        <authorList>
            <person name="Tang K."/>
            <person name="Liu K."/>
            <person name="Li S."/>
            <person name="Jiao N."/>
        </authorList>
    </citation>
    <scope>NUCLEOTIDE SEQUENCE [LARGE SCALE GENOMIC DNA]</scope>
    <source>
        <strain evidence="6 7">JLT2015</strain>
    </source>
</reference>
<dbReference type="GO" id="GO:0043709">
    <property type="term" value="P:cell adhesion involved in single-species biofilm formation"/>
    <property type="evidence" value="ECO:0007669"/>
    <property type="project" value="TreeGrafter"/>
</dbReference>
<dbReference type="Gene3D" id="6.10.340.10">
    <property type="match status" value="1"/>
</dbReference>
<keyword evidence="3" id="KW-0472">Membrane</keyword>
<feature type="domain" description="GGDEF" evidence="5">
    <location>
        <begin position="516"/>
        <end position="649"/>
    </location>
</feature>
<protein>
    <recommendedName>
        <fullName evidence="1">diguanylate cyclase</fullName>
        <ecNumber evidence="1">2.7.7.65</ecNumber>
    </recommendedName>
</protein>
<dbReference type="Proteomes" id="UP000011717">
    <property type="component" value="Unassembled WGS sequence"/>
</dbReference>
<dbReference type="InterPro" id="IPR029787">
    <property type="entry name" value="Nucleotide_cyclase"/>
</dbReference>
<dbReference type="SUPFAM" id="SSF158472">
    <property type="entry name" value="HAMP domain-like"/>
    <property type="match status" value="1"/>
</dbReference>
<dbReference type="Gene3D" id="3.30.70.270">
    <property type="match status" value="1"/>
</dbReference>
<dbReference type="AlphaFoldDB" id="M2U1B9"/>
<dbReference type="EC" id="2.7.7.65" evidence="1"/>
<feature type="transmembrane region" description="Helical" evidence="3">
    <location>
        <begin position="379"/>
        <end position="402"/>
    </location>
</feature>
<dbReference type="NCBIfam" id="TIGR00254">
    <property type="entry name" value="GGDEF"/>
    <property type="match status" value="1"/>
</dbReference>
<evidence type="ECO:0000259" key="4">
    <source>
        <dbReference type="PROSITE" id="PS50885"/>
    </source>
</evidence>
<dbReference type="CDD" id="cd06225">
    <property type="entry name" value="HAMP"/>
    <property type="match status" value="1"/>
</dbReference>
<evidence type="ECO:0000256" key="3">
    <source>
        <dbReference type="SAM" id="Phobius"/>
    </source>
</evidence>
<evidence type="ECO:0000313" key="6">
    <source>
        <dbReference type="EMBL" id="EMD81628.1"/>
    </source>
</evidence>
<keyword evidence="3" id="KW-0812">Transmembrane</keyword>
<proteinExistence type="predicted"/>
<dbReference type="EMBL" id="AMRV01000023">
    <property type="protein sequence ID" value="EMD81628.1"/>
    <property type="molecule type" value="Genomic_DNA"/>
</dbReference>
<sequence length="652" mass="71634">MKPTGRIVRLPEHGFEAEAPSRTHRSFTRKVALRMIAFASCAVAIIAIFSFHVAKREAERALLGEWQMQIEQRGRYESQRLLRAEELTNRFSARFLASYTDPDAASAADFDRYFSAFPDGTIRLRPEFYSGYRDGAGVQRSGATGFVARNQPPLTPELQRRLILAYETVAEFGPGASTDFANVHATLPENALIMHWPNEPWGLKASSDLDMTAKSVVQATLQSNNPSRRPVWTGLYFDATAANWTITFERPLDWQGRHLINPSVDVSVTDLIDDVSSNQPDGIYELLLSRNGMLVAHSTGIQDLPENAGQIEIEELGSSPAADIYRDLSHLGPANDGKATVRFDADLDAYVAGVGLKGPDWWLVTVYPQDLVEARALRFAGRILGIIALLFAAFIATIILVLRGSVAAPIRKITLATQRLASGDGRSVPISDGTLPIDRHDDIGTLARSFGLMASRVEDMRSHLEDAVSERTIELERANQLLAEQSVRDALTGALNRRAFDVALKKAIHDVNVNEAKIALVLFDVDFFKLYNDHYGHVAGDKTLRQIVMQLEASLPTASIYRYGGEEIAAIIPCRDGSEPKGAINKAVKEVEDLSIIHSKSPYGHVTVSGGGMLLSGEAPESGEILESVDRALYSAKKGGRNRFVWLVPEQA</sequence>
<dbReference type="GO" id="GO:1902201">
    <property type="term" value="P:negative regulation of bacterial-type flagellum-dependent cell motility"/>
    <property type="evidence" value="ECO:0007669"/>
    <property type="project" value="TreeGrafter"/>
</dbReference>
<feature type="domain" description="HAMP" evidence="4">
    <location>
        <begin position="404"/>
        <end position="462"/>
    </location>
</feature>
<organism evidence="6 7">
    <name type="scientific">Pacificimonas flava</name>
    <dbReference type="NCBI Taxonomy" id="1234595"/>
    <lineage>
        <taxon>Bacteria</taxon>
        <taxon>Pseudomonadati</taxon>
        <taxon>Pseudomonadota</taxon>
        <taxon>Alphaproteobacteria</taxon>
        <taxon>Sphingomonadales</taxon>
        <taxon>Sphingosinicellaceae</taxon>
        <taxon>Pacificimonas</taxon>
    </lineage>
</organism>
<name>M2U1B9_9SPHN</name>
<comment type="catalytic activity">
    <reaction evidence="2">
        <text>2 GTP = 3',3'-c-di-GMP + 2 diphosphate</text>
        <dbReference type="Rhea" id="RHEA:24898"/>
        <dbReference type="ChEBI" id="CHEBI:33019"/>
        <dbReference type="ChEBI" id="CHEBI:37565"/>
        <dbReference type="ChEBI" id="CHEBI:58805"/>
        <dbReference type="EC" id="2.7.7.65"/>
    </reaction>
</comment>
<dbReference type="InterPro" id="IPR050469">
    <property type="entry name" value="Diguanylate_Cyclase"/>
</dbReference>
<dbReference type="PANTHER" id="PTHR45138">
    <property type="entry name" value="REGULATORY COMPONENTS OF SENSORY TRANSDUCTION SYSTEM"/>
    <property type="match status" value="1"/>
</dbReference>
<accession>M2U1B9</accession>
<dbReference type="SMART" id="SM00267">
    <property type="entry name" value="GGDEF"/>
    <property type="match status" value="1"/>
</dbReference>
<dbReference type="CDD" id="cd01949">
    <property type="entry name" value="GGDEF"/>
    <property type="match status" value="1"/>
</dbReference>
<gene>
    <name evidence="6" type="ORF">C725_3000</name>
</gene>
<evidence type="ECO:0000256" key="2">
    <source>
        <dbReference type="ARBA" id="ARBA00034247"/>
    </source>
</evidence>
<evidence type="ECO:0000256" key="1">
    <source>
        <dbReference type="ARBA" id="ARBA00012528"/>
    </source>
</evidence>
<dbReference type="Pfam" id="PF00990">
    <property type="entry name" value="GGDEF"/>
    <property type="match status" value="1"/>
</dbReference>
<evidence type="ECO:0000313" key="7">
    <source>
        <dbReference type="Proteomes" id="UP000011717"/>
    </source>
</evidence>
<keyword evidence="7" id="KW-1185">Reference proteome</keyword>
<dbReference type="GO" id="GO:0005886">
    <property type="term" value="C:plasma membrane"/>
    <property type="evidence" value="ECO:0007669"/>
    <property type="project" value="TreeGrafter"/>
</dbReference>
<dbReference type="SMART" id="SM00304">
    <property type="entry name" value="HAMP"/>
    <property type="match status" value="1"/>
</dbReference>
<dbReference type="SUPFAM" id="SSF55073">
    <property type="entry name" value="Nucleotide cyclase"/>
    <property type="match status" value="1"/>
</dbReference>
<dbReference type="Pfam" id="PF00672">
    <property type="entry name" value="HAMP"/>
    <property type="match status" value="1"/>
</dbReference>